<reference evidence="2" key="1">
    <citation type="submission" date="2021-05" db="EMBL/GenBank/DDBJ databases">
        <authorList>
            <person name="Alioto T."/>
            <person name="Alioto T."/>
            <person name="Gomez Garrido J."/>
        </authorList>
    </citation>
    <scope>NUCLEOTIDE SEQUENCE</scope>
</reference>
<feature type="compositionally biased region" description="Basic and acidic residues" evidence="1">
    <location>
        <begin position="267"/>
        <end position="278"/>
    </location>
</feature>
<keyword evidence="2" id="KW-0238">DNA-binding</keyword>
<proteinExistence type="predicted"/>
<evidence type="ECO:0000313" key="2">
    <source>
        <dbReference type="EMBL" id="CAG6493617.1"/>
    </source>
</evidence>
<organism evidence="2">
    <name type="scientific">Culex pipiens</name>
    <name type="common">House mosquito</name>
    <dbReference type="NCBI Taxonomy" id="7175"/>
    <lineage>
        <taxon>Eukaryota</taxon>
        <taxon>Metazoa</taxon>
        <taxon>Ecdysozoa</taxon>
        <taxon>Arthropoda</taxon>
        <taxon>Hexapoda</taxon>
        <taxon>Insecta</taxon>
        <taxon>Pterygota</taxon>
        <taxon>Neoptera</taxon>
        <taxon>Endopterygota</taxon>
        <taxon>Diptera</taxon>
        <taxon>Nematocera</taxon>
        <taxon>Culicoidea</taxon>
        <taxon>Culicidae</taxon>
        <taxon>Culicinae</taxon>
        <taxon>Culicini</taxon>
        <taxon>Culex</taxon>
        <taxon>Culex</taxon>
    </lineage>
</organism>
<feature type="compositionally biased region" description="Low complexity" evidence="1">
    <location>
        <begin position="85"/>
        <end position="99"/>
    </location>
</feature>
<feature type="region of interest" description="Disordered" evidence="1">
    <location>
        <begin position="1"/>
        <end position="46"/>
    </location>
</feature>
<sequence>MVATKAPAAAATGAGPQPGNKRRGGFHGGAPNRQRFKPGGKQFNPRTMGAAAMFTVNQLDDNPGFLDFNEDVQIPPVPAQKPIPATESTTTDVAATTSEGGKAKGGPNRKANPNAKRFRNGTMRRMPPGGPGAWGPPIPPMPPMFPMGGRRNGGPFGPPPPHFRVPPMGMRGMRGGPMMPPPNGRFGPGPMPMMPPRPMMPMPPMRGGPMSWGGPNNWNGPPMRRNPNGKLPPGGGRPGKAGPKGAAATAVRNGKGPKVGPGKKGAKSKEPAKPREEYPLDQPWVTDEIKEEHDKKVHLADRLKGNRDDALFAQFKEQRDKFVKMYDAAKLEFIGKHPEQQRLLVAQFELAKLILVDRWQSPA</sequence>
<dbReference type="AlphaFoldDB" id="A0A8D8G239"/>
<dbReference type="GO" id="GO:0003677">
    <property type="term" value="F:DNA binding"/>
    <property type="evidence" value="ECO:0007669"/>
    <property type="project" value="UniProtKB-KW"/>
</dbReference>
<evidence type="ECO:0000256" key="1">
    <source>
        <dbReference type="SAM" id="MobiDB-lite"/>
    </source>
</evidence>
<feature type="compositionally biased region" description="Low complexity" evidence="1">
    <location>
        <begin position="1"/>
        <end position="15"/>
    </location>
</feature>
<feature type="region of interest" description="Disordered" evidence="1">
    <location>
        <begin position="66"/>
        <end position="126"/>
    </location>
</feature>
<feature type="compositionally biased region" description="Low complexity" evidence="1">
    <location>
        <begin position="240"/>
        <end position="256"/>
    </location>
</feature>
<feature type="region of interest" description="Disordered" evidence="1">
    <location>
        <begin position="205"/>
        <end position="282"/>
    </location>
</feature>
<name>A0A8D8G239_CULPI</name>
<accession>A0A8D8G239</accession>
<protein>
    <submittedName>
        <fullName evidence="2">DNA-binding protein K10</fullName>
    </submittedName>
</protein>
<dbReference type="EMBL" id="HBUE01123894">
    <property type="protein sequence ID" value="CAG6493617.1"/>
    <property type="molecule type" value="Transcribed_RNA"/>
</dbReference>